<feature type="domain" description="DUF4283" evidence="2">
    <location>
        <begin position="195"/>
        <end position="274"/>
    </location>
</feature>
<comment type="caution">
    <text evidence="4">The sequence shown here is derived from an EMBL/GenBank/DDBJ whole genome shotgun (WGS) entry which is preliminary data.</text>
</comment>
<accession>A0A834XEU7</accession>
<dbReference type="Pfam" id="PF22936">
    <property type="entry name" value="Pol_BBD"/>
    <property type="match status" value="1"/>
</dbReference>
<feature type="compositionally biased region" description="Basic and acidic residues" evidence="1">
    <location>
        <begin position="1"/>
        <end position="19"/>
    </location>
</feature>
<evidence type="ECO:0000256" key="1">
    <source>
        <dbReference type="SAM" id="MobiDB-lite"/>
    </source>
</evidence>
<dbReference type="Gene3D" id="3.60.10.10">
    <property type="entry name" value="Endonuclease/exonuclease/phosphatase"/>
    <property type="match status" value="1"/>
</dbReference>
<dbReference type="Pfam" id="PF14111">
    <property type="entry name" value="DUF4283"/>
    <property type="match status" value="1"/>
</dbReference>
<organism evidence="4 5">
    <name type="scientific">Senna tora</name>
    <dbReference type="NCBI Taxonomy" id="362788"/>
    <lineage>
        <taxon>Eukaryota</taxon>
        <taxon>Viridiplantae</taxon>
        <taxon>Streptophyta</taxon>
        <taxon>Embryophyta</taxon>
        <taxon>Tracheophyta</taxon>
        <taxon>Spermatophyta</taxon>
        <taxon>Magnoliopsida</taxon>
        <taxon>eudicotyledons</taxon>
        <taxon>Gunneridae</taxon>
        <taxon>Pentapetalae</taxon>
        <taxon>rosids</taxon>
        <taxon>fabids</taxon>
        <taxon>Fabales</taxon>
        <taxon>Fabaceae</taxon>
        <taxon>Caesalpinioideae</taxon>
        <taxon>Cassia clade</taxon>
        <taxon>Senna</taxon>
    </lineage>
</organism>
<proteinExistence type="predicted"/>
<dbReference type="EMBL" id="JAAIUW010000001">
    <property type="protein sequence ID" value="KAF7843938.1"/>
    <property type="molecule type" value="Genomic_DNA"/>
</dbReference>
<dbReference type="OrthoDB" id="1425796at2759"/>
<dbReference type="InterPro" id="IPR054722">
    <property type="entry name" value="PolX-like_BBD"/>
</dbReference>
<evidence type="ECO:0000259" key="3">
    <source>
        <dbReference type="Pfam" id="PF22936"/>
    </source>
</evidence>
<dbReference type="PANTHER" id="PTHR33116">
    <property type="entry name" value="REVERSE TRANSCRIPTASE ZINC-BINDING DOMAIN-CONTAINING PROTEIN-RELATED-RELATED"/>
    <property type="match status" value="1"/>
</dbReference>
<dbReference type="GO" id="GO:0008270">
    <property type="term" value="F:zinc ion binding"/>
    <property type="evidence" value="ECO:0007669"/>
    <property type="project" value="InterPro"/>
</dbReference>
<feature type="compositionally biased region" description="Basic and acidic residues" evidence="1">
    <location>
        <begin position="318"/>
        <end position="328"/>
    </location>
</feature>
<dbReference type="SUPFAM" id="SSF57756">
    <property type="entry name" value="Retrovirus zinc finger-like domains"/>
    <property type="match status" value="1"/>
</dbReference>
<dbReference type="InterPro" id="IPR036691">
    <property type="entry name" value="Endo/exonu/phosph_ase_sf"/>
</dbReference>
<dbReference type="PANTHER" id="PTHR33116:SF70">
    <property type="entry name" value="NON-LTR RETROELEMENT REVERSE TRANSCRIPTASE-LIKE PROTEIN"/>
    <property type="match status" value="1"/>
</dbReference>
<reference evidence="4" key="1">
    <citation type="submission" date="2020-09" db="EMBL/GenBank/DDBJ databases">
        <title>Genome-Enabled Discovery of Anthraquinone Biosynthesis in Senna tora.</title>
        <authorList>
            <person name="Kang S.-H."/>
            <person name="Pandey R.P."/>
            <person name="Lee C.-M."/>
            <person name="Sim J.-S."/>
            <person name="Jeong J.-T."/>
            <person name="Choi B.-S."/>
            <person name="Jung M."/>
            <person name="Ginzburg D."/>
            <person name="Zhao K."/>
            <person name="Won S.Y."/>
            <person name="Oh T.-J."/>
            <person name="Yu Y."/>
            <person name="Kim N.-H."/>
            <person name="Lee O.R."/>
            <person name="Lee T.-H."/>
            <person name="Bashyal P."/>
            <person name="Kim T.-S."/>
            <person name="Lee W.-H."/>
            <person name="Kawkins C."/>
            <person name="Kim C.-K."/>
            <person name="Kim J.S."/>
            <person name="Ahn B.O."/>
            <person name="Rhee S.Y."/>
            <person name="Sohng J.K."/>
        </authorList>
    </citation>
    <scope>NUCLEOTIDE SEQUENCE</scope>
    <source>
        <tissue evidence="4">Leaf</tissue>
    </source>
</reference>
<feature type="region of interest" description="Disordered" evidence="1">
    <location>
        <begin position="1028"/>
        <end position="1047"/>
    </location>
</feature>
<dbReference type="InterPro" id="IPR036875">
    <property type="entry name" value="Znf_CCHC_sf"/>
</dbReference>
<dbReference type="SUPFAM" id="SSF56219">
    <property type="entry name" value="DNase I-like"/>
    <property type="match status" value="1"/>
</dbReference>
<evidence type="ECO:0000313" key="5">
    <source>
        <dbReference type="Proteomes" id="UP000634136"/>
    </source>
</evidence>
<sequence>MSEGERERARSKEEEDQFARSKKKAKASSEDKDHNSLMNLDAGCEEIVELKSKDEQGMVVASEKMQTDEDEVVKNSMAIDVSRVEETILNCNKEQENGINVNEIIQEVAENLIQYAAENVMENKKKFHKDKPSYKDRLIGTNGVDVANDYSDDDFCDEDFSEFEDTDDEVGGIKAEFCPRVKVFPEEKIEWCKPWRKSLIVKLIGKKVGIRFLRNRIERLWHLKCNMDLIDLENDFFLVRLADPRDYEFALHGGPWIIAEHYLTVQLWKPDFNPFDVKVKRLAVWGRLSPVEGEGEKKEKEDNSFLGEIAKEAEEETDGGRFPRGREASEEETFGPWMMAPKKSSYVNKGRLNNKYQKGSPEKERKENEVVKEVGSRFAILNNVEEDKEEGLEDEQEISQEEDDNMIMDIVNPLYVNQVVEKVVNEKIGRNVWKEVPRTDNVLPKGEAVIGEMKGVKQKEEVEIRGKEVGNKMNQENKENSLSQEDPSVNLTSFSVMNETLKGNNRGGGGAGNMAEILPPEPPDLDAEIRRLLGENNVHKLMDKRKMIEDKPLLKAAKLFPQLMRDMKKFNYINLMSIYEPKISGEKAKKVISKLGWNNYYMVDVRGFSGGIWICWDDHETDVKVLNSFKQAVHMEVSIKSVRKIFLYTSVYASPRSRERKELWDFLRNIADNHDKPWLIYGDFNAYLKSGEKRGGADPNWATMKSFQDCVDYCNLLDLGISGYPFTKGGRKEERPFRFEAAWLTEESLKDVVNKAWRNDAYWSKAANVFASDPVVLNKGGPDISYLFFADDCVLFAEASKDQAEIMQRCLKVFRDSSGQKVSCDKTKLFCSKNVGHARVNDISSALGVNLTTNLGKYLGVKLNHEKSCYGSFKDVIEKVRRRLSLWKANSLTMAGRITRSKAVLEAIPTYSMQTSLLPKKVCKEIEKLSRDFVWGSNAEKRKPHLVKWESVCSPKEMGGVGLRRIEGTNTTLMMKLGWGLIKNIDSLWVRALRIKYRCGSDVIPTIKKRKNASNVWQGIKKAWNKFSSKKGKDRSKNSNALAAKKDETFKKSGNKHNIGDGGGPKGNSSHLNCYFCKRKGHKKAECRTYKAWLKVGNGADVAVQFVGKVVLNLESGFQLVLKDTFYIPSSRRNLVSISALDKAGYCFNFGNNKVDIFYNSKMICECILSGGMYKLYSSLKNECLHVESTSAKRSNTKEQSFLLWHKRLGYISRERVDRLIKDQGSRFYSPTRGTRIVEALTAKFLELDMAESIFPQPPEMPESSTSVSIPLPSLTEAFPPVTVREETVTLLVLDGDPGMPVPEIPQHHGPRNSSSS</sequence>
<protein>
    <submittedName>
        <fullName evidence="4">Putative ribonuclease H protein At1g65750 family</fullName>
    </submittedName>
</protein>
<feature type="region of interest" description="Disordered" evidence="1">
    <location>
        <begin position="1298"/>
        <end position="1317"/>
    </location>
</feature>
<keyword evidence="5" id="KW-1185">Reference proteome</keyword>
<gene>
    <name evidence="4" type="ORF">G2W53_000843</name>
</gene>
<name>A0A834XEU7_9FABA</name>
<dbReference type="Proteomes" id="UP000634136">
    <property type="component" value="Unassembled WGS sequence"/>
</dbReference>
<dbReference type="GO" id="GO:0003676">
    <property type="term" value="F:nucleic acid binding"/>
    <property type="evidence" value="ECO:0007669"/>
    <property type="project" value="InterPro"/>
</dbReference>
<evidence type="ECO:0000313" key="4">
    <source>
        <dbReference type="EMBL" id="KAF7843938.1"/>
    </source>
</evidence>
<feature type="region of interest" description="Disordered" evidence="1">
    <location>
        <begin position="313"/>
        <end position="332"/>
    </location>
</feature>
<evidence type="ECO:0000259" key="2">
    <source>
        <dbReference type="Pfam" id="PF14111"/>
    </source>
</evidence>
<feature type="region of interest" description="Disordered" evidence="1">
    <location>
        <begin position="1"/>
        <end position="38"/>
    </location>
</feature>
<feature type="domain" description="Retrovirus-related Pol polyprotein from transposon TNT 1-94-like beta-barrel" evidence="3">
    <location>
        <begin position="1094"/>
        <end position="1146"/>
    </location>
</feature>
<dbReference type="InterPro" id="IPR025558">
    <property type="entry name" value="DUF4283"/>
</dbReference>